<dbReference type="AlphaFoldDB" id="A0A9W9JXD5"/>
<evidence type="ECO:0000256" key="1">
    <source>
        <dbReference type="SAM" id="MobiDB-lite"/>
    </source>
</evidence>
<dbReference type="EMBL" id="JAPQKI010000010">
    <property type="protein sequence ID" value="KAJ5085093.1"/>
    <property type="molecule type" value="Genomic_DNA"/>
</dbReference>
<comment type="caution">
    <text evidence="2">The sequence shown here is derived from an EMBL/GenBank/DDBJ whole genome shotgun (WGS) entry which is preliminary data.</text>
</comment>
<reference evidence="2" key="2">
    <citation type="journal article" date="2023" name="IMA Fungus">
        <title>Comparative genomic study of the Penicillium genus elucidates a diverse pangenome and 15 lateral gene transfer events.</title>
        <authorList>
            <person name="Petersen C."/>
            <person name="Sorensen T."/>
            <person name="Nielsen M.R."/>
            <person name="Sondergaard T.E."/>
            <person name="Sorensen J.L."/>
            <person name="Fitzpatrick D.A."/>
            <person name="Frisvad J.C."/>
            <person name="Nielsen K.L."/>
        </authorList>
    </citation>
    <scope>NUCLEOTIDE SEQUENCE</scope>
    <source>
        <strain evidence="2">IBT 30761</strain>
    </source>
</reference>
<dbReference type="GeneID" id="81361334"/>
<accession>A0A9W9JXD5</accession>
<sequence>MSATGPGHVLNASAPAPDQKSAPITSLQLYRRLFQGRKHLFAPSDISSAHYFIENPVPHKHHGSWKPIFHRGDNPKYSPTTTVIGRARRTAMWSSFRLWLGDGVREVLENEKRAKTKKKAARKAKCRNIFGLKPKPPKEPLEEEQQVLGKVVLVEMRRKGLFTRKFEWEVDGVQYRWSGTRMFATGPMKGVKGWTHDLKLVRKSDNALIATFEKGRWASYSKSIRSGGPPNKKKQLIGKLQVNIPSGTTSNITVPLNGPNHSALSNITSRIDDVITGTHKTDDRELNIHGSHAGNLTVDAIALTCWTVVEAEHRLRYKILDILEEIGESAGG</sequence>
<feature type="region of interest" description="Disordered" evidence="1">
    <location>
        <begin position="1"/>
        <end position="21"/>
    </location>
</feature>
<evidence type="ECO:0000313" key="3">
    <source>
        <dbReference type="Proteomes" id="UP001149074"/>
    </source>
</evidence>
<keyword evidence="3" id="KW-1185">Reference proteome</keyword>
<protein>
    <submittedName>
        <fullName evidence="2">Uncharacterized protein</fullName>
    </submittedName>
</protein>
<dbReference type="Proteomes" id="UP001149074">
    <property type="component" value="Unassembled WGS sequence"/>
</dbReference>
<evidence type="ECO:0000313" key="2">
    <source>
        <dbReference type="EMBL" id="KAJ5085093.1"/>
    </source>
</evidence>
<proteinExistence type="predicted"/>
<dbReference type="OrthoDB" id="5313741at2759"/>
<organism evidence="2 3">
    <name type="scientific">Penicillium argentinense</name>
    <dbReference type="NCBI Taxonomy" id="1131581"/>
    <lineage>
        <taxon>Eukaryota</taxon>
        <taxon>Fungi</taxon>
        <taxon>Dikarya</taxon>
        <taxon>Ascomycota</taxon>
        <taxon>Pezizomycotina</taxon>
        <taxon>Eurotiomycetes</taxon>
        <taxon>Eurotiomycetidae</taxon>
        <taxon>Eurotiales</taxon>
        <taxon>Aspergillaceae</taxon>
        <taxon>Penicillium</taxon>
    </lineage>
</organism>
<name>A0A9W9JXD5_9EURO</name>
<gene>
    <name evidence="2" type="ORF">N7532_009864</name>
</gene>
<dbReference type="RefSeq" id="XP_056469771.1">
    <property type="nucleotide sequence ID" value="XM_056622355.1"/>
</dbReference>
<reference evidence="2" key="1">
    <citation type="submission" date="2022-11" db="EMBL/GenBank/DDBJ databases">
        <authorList>
            <person name="Petersen C."/>
        </authorList>
    </citation>
    <scope>NUCLEOTIDE SEQUENCE</scope>
    <source>
        <strain evidence="2">IBT 30761</strain>
    </source>
</reference>